<feature type="transmembrane region" description="Helical" evidence="10">
    <location>
        <begin position="364"/>
        <end position="382"/>
    </location>
</feature>
<sequence>MTESKSAASAKIPAVKATDDKRSDVSAPQPAKKDAVNTSEVNEDSDNSPLNVFLITFKAARTQWVARQVIIMISLLYRLGVGLGPYSGKGTPPMYGDFEAQRHWMEITYHLPVREWYWYDLQYWGLDYPPVTAYHSWILGWIGSKVNSSWFDLDTSRGCEDPNLISYMRMTVVVSDLAVYIPAVSMFIRWKMKSAKLSPFHHSISTAAILLQPSLILIDHGHFQYNSVMLGLALLGFTNILKDKLVIGSIFFVLALAFKQMALYYALPVFAYLLGICIFPRINIPRFCSLAVSVLISFAAILAPISFSKGFAIRDVFTQSLQVVIRVFPFARGLWEDKVANFWCAVNTFVKLKTLLPSETLQRLSLVMTLISVLPAFTLILLHPRKKALIWGVSASAWGFFLFSFQVHEKSVLLPLMPTTLLLVGETDLNVQSCIYWINNIAMFSLFPLIRRDGLVMQFFTIFFLWNWLMKSFSKAPKYFLGQLVVISSYLAVAALLILELTVPPPAQYPDIWVVANVTLCFGCFFLFAVWNNYKLYKACITK</sequence>
<keyword evidence="6 10" id="KW-0812">Transmembrane</keyword>
<evidence type="ECO:0000313" key="12">
    <source>
        <dbReference type="EMBL" id="KAK7206435.1"/>
    </source>
</evidence>
<feature type="transmembrane region" description="Helical" evidence="10">
    <location>
        <begin position="389"/>
        <end position="407"/>
    </location>
</feature>
<comment type="similarity">
    <text evidence="3 10">Belongs to the ALG6/ALG8 glucosyltransferase family.</text>
</comment>
<feature type="transmembrane region" description="Helical" evidence="10">
    <location>
        <begin position="262"/>
        <end position="280"/>
    </location>
</feature>
<proteinExistence type="inferred from homology"/>
<evidence type="ECO:0000256" key="4">
    <source>
        <dbReference type="ARBA" id="ARBA00022676"/>
    </source>
</evidence>
<dbReference type="PANTHER" id="PTHR12413">
    <property type="entry name" value="DOLICHYL GLYCOSYLTRANSFERASE"/>
    <property type="match status" value="1"/>
</dbReference>
<keyword evidence="13" id="KW-1185">Reference proteome</keyword>
<dbReference type="EC" id="2.4.1.-" evidence="10"/>
<evidence type="ECO:0000256" key="5">
    <source>
        <dbReference type="ARBA" id="ARBA00022679"/>
    </source>
</evidence>
<feature type="transmembrane region" description="Helical" evidence="10">
    <location>
        <begin position="287"/>
        <end position="307"/>
    </location>
</feature>
<dbReference type="GeneID" id="90035107"/>
<dbReference type="PANTHER" id="PTHR12413:SF1">
    <property type="entry name" value="DOLICHYL PYROPHOSPHATE MAN9GLCNAC2 ALPHA-1,3-GLUCOSYLTRANSFERASE"/>
    <property type="match status" value="1"/>
</dbReference>
<keyword evidence="8 10" id="KW-1133">Transmembrane helix</keyword>
<keyword evidence="5 10" id="KW-0808">Transferase</keyword>
<dbReference type="EMBL" id="JBBJBU010000003">
    <property type="protein sequence ID" value="KAK7206435.1"/>
    <property type="molecule type" value="Genomic_DNA"/>
</dbReference>
<evidence type="ECO:0000256" key="11">
    <source>
        <dbReference type="SAM" id="MobiDB-lite"/>
    </source>
</evidence>
<feature type="transmembrane region" description="Helical" evidence="10">
    <location>
        <begin position="480"/>
        <end position="500"/>
    </location>
</feature>
<dbReference type="Proteomes" id="UP001498771">
    <property type="component" value="Unassembled WGS sequence"/>
</dbReference>
<name>A0ABR1F9B0_9ASCO</name>
<keyword evidence="7 10" id="KW-0256">Endoplasmic reticulum</keyword>
<dbReference type="RefSeq" id="XP_064769468.1">
    <property type="nucleotide sequence ID" value="XM_064909595.1"/>
</dbReference>
<feature type="transmembrane region" description="Helical" evidence="10">
    <location>
        <begin position="449"/>
        <end position="468"/>
    </location>
</feature>
<comment type="caution">
    <text evidence="12">The sequence shown here is derived from an EMBL/GenBank/DDBJ whole genome shotgun (WGS) entry which is preliminary data.</text>
</comment>
<accession>A0ABR1F9B0</accession>
<feature type="transmembrane region" description="Helical" evidence="10">
    <location>
        <begin position="230"/>
        <end position="256"/>
    </location>
</feature>
<comment type="pathway">
    <text evidence="2 10">Protein modification; protein glycosylation.</text>
</comment>
<keyword evidence="9 10" id="KW-0472">Membrane</keyword>
<evidence type="ECO:0000256" key="7">
    <source>
        <dbReference type="ARBA" id="ARBA00022824"/>
    </source>
</evidence>
<organism evidence="12 13">
    <name type="scientific">Myxozyma melibiosi</name>
    <dbReference type="NCBI Taxonomy" id="54550"/>
    <lineage>
        <taxon>Eukaryota</taxon>
        <taxon>Fungi</taxon>
        <taxon>Dikarya</taxon>
        <taxon>Ascomycota</taxon>
        <taxon>Saccharomycotina</taxon>
        <taxon>Lipomycetes</taxon>
        <taxon>Lipomycetales</taxon>
        <taxon>Lipomycetaceae</taxon>
        <taxon>Myxozyma</taxon>
    </lineage>
</organism>
<dbReference type="Pfam" id="PF03155">
    <property type="entry name" value="Alg6_Alg8"/>
    <property type="match status" value="1"/>
</dbReference>
<gene>
    <name evidence="12" type="ORF">BZA70DRAFT_135586</name>
</gene>
<evidence type="ECO:0000256" key="8">
    <source>
        <dbReference type="ARBA" id="ARBA00022989"/>
    </source>
</evidence>
<feature type="transmembrane region" description="Helical" evidence="10">
    <location>
        <begin position="512"/>
        <end position="534"/>
    </location>
</feature>
<keyword evidence="4 10" id="KW-0328">Glycosyltransferase</keyword>
<evidence type="ECO:0000256" key="9">
    <source>
        <dbReference type="ARBA" id="ARBA00023136"/>
    </source>
</evidence>
<dbReference type="GO" id="GO:0016740">
    <property type="term" value="F:transferase activity"/>
    <property type="evidence" value="ECO:0007669"/>
    <property type="project" value="UniProtKB-KW"/>
</dbReference>
<evidence type="ECO:0000256" key="6">
    <source>
        <dbReference type="ARBA" id="ARBA00022692"/>
    </source>
</evidence>
<evidence type="ECO:0000256" key="2">
    <source>
        <dbReference type="ARBA" id="ARBA00004922"/>
    </source>
</evidence>
<feature type="transmembrane region" description="Helical" evidence="10">
    <location>
        <begin position="167"/>
        <end position="188"/>
    </location>
</feature>
<evidence type="ECO:0000256" key="3">
    <source>
        <dbReference type="ARBA" id="ARBA00008715"/>
    </source>
</evidence>
<dbReference type="InterPro" id="IPR004856">
    <property type="entry name" value="Glyco_trans_ALG6/ALG8"/>
</dbReference>
<evidence type="ECO:0000256" key="1">
    <source>
        <dbReference type="ARBA" id="ARBA00004477"/>
    </source>
</evidence>
<protein>
    <recommendedName>
        <fullName evidence="10">Alpha-1,3-glucosyltransferase</fullName>
        <ecNumber evidence="10">2.4.1.-</ecNumber>
    </recommendedName>
</protein>
<comment type="subcellular location">
    <subcellularLocation>
        <location evidence="1 10">Endoplasmic reticulum membrane</location>
        <topology evidence="1 10">Multi-pass membrane protein</topology>
    </subcellularLocation>
</comment>
<reference evidence="12 13" key="1">
    <citation type="submission" date="2024-03" db="EMBL/GenBank/DDBJ databases">
        <title>Genome-scale model development and genomic sequencing of the oleaginous clade Lipomyces.</title>
        <authorList>
            <consortium name="Lawrence Berkeley National Laboratory"/>
            <person name="Czajka J.J."/>
            <person name="Han Y."/>
            <person name="Kim J."/>
            <person name="Mondo S.J."/>
            <person name="Hofstad B.A."/>
            <person name="Robles A."/>
            <person name="Haridas S."/>
            <person name="Riley R."/>
            <person name="LaButti K."/>
            <person name="Pangilinan J."/>
            <person name="Andreopoulos W."/>
            <person name="Lipzen A."/>
            <person name="Yan J."/>
            <person name="Wang M."/>
            <person name="Ng V."/>
            <person name="Grigoriev I.V."/>
            <person name="Spatafora J.W."/>
            <person name="Magnuson J.K."/>
            <person name="Baker S.E."/>
            <person name="Pomraning K.R."/>
        </authorList>
    </citation>
    <scope>NUCLEOTIDE SEQUENCE [LARGE SCALE GENOMIC DNA]</scope>
    <source>
        <strain evidence="12 13">Phaff 52-87</strain>
    </source>
</reference>
<evidence type="ECO:0000313" key="13">
    <source>
        <dbReference type="Proteomes" id="UP001498771"/>
    </source>
</evidence>
<evidence type="ECO:0000256" key="10">
    <source>
        <dbReference type="RuleBase" id="RU363110"/>
    </source>
</evidence>
<feature type="region of interest" description="Disordered" evidence="11">
    <location>
        <begin position="1"/>
        <end position="46"/>
    </location>
</feature>